<dbReference type="Pfam" id="PF13087">
    <property type="entry name" value="AAA_12"/>
    <property type="match status" value="1"/>
</dbReference>
<dbReference type="Pfam" id="PF13086">
    <property type="entry name" value="AAA_11"/>
    <property type="match status" value="1"/>
</dbReference>
<organism evidence="7 8">
    <name type="scientific">Butyrivibrio fibrisolvens</name>
    <dbReference type="NCBI Taxonomy" id="831"/>
    <lineage>
        <taxon>Bacteria</taxon>
        <taxon>Bacillati</taxon>
        <taxon>Bacillota</taxon>
        <taxon>Clostridia</taxon>
        <taxon>Lachnospirales</taxon>
        <taxon>Lachnospiraceae</taxon>
        <taxon>Butyrivibrio</taxon>
    </lineage>
</organism>
<dbReference type="eggNOG" id="COG0714">
    <property type="taxonomic scope" value="Bacteria"/>
</dbReference>
<dbReference type="FunFam" id="3.40.50.300:FF:002063">
    <property type="entry name" value="DNA helicase related protein"/>
    <property type="match status" value="1"/>
</dbReference>
<dbReference type="InterPro" id="IPR050534">
    <property type="entry name" value="Coronavir_polyprotein_1ab"/>
</dbReference>
<dbReference type="Proteomes" id="UP000182584">
    <property type="component" value="Unassembled WGS sequence"/>
</dbReference>
<dbReference type="InterPro" id="IPR049468">
    <property type="entry name" value="Restrct_endonuc-II-like_dom"/>
</dbReference>
<dbReference type="InterPro" id="IPR011335">
    <property type="entry name" value="Restrct_endonuc-II-like"/>
</dbReference>
<dbReference type="Pfam" id="PF13195">
    <property type="entry name" value="DUF4011"/>
    <property type="match status" value="1"/>
</dbReference>
<keyword evidence="5" id="KW-0067">ATP-binding</keyword>
<sequence length="1547" mass="175725">MENKKLERWAQQLLDTGKRNNMINFKTTKASTAEVVYPDGEAFFEKCLSMSSFEIFDPKIADNEDDEEAVSTASSSSDETQDTITADKMKKSDYAALYKGSIRKANQVLVYAKTPNPITAIKNIEKKARDFLEETGVNVAYLAFGFVRWKERETSEIIYKAPLLLVPITLKNDSSVMPYFIELTGDDIVVNPTFSYFLNAEHGITLPEYEDDESLTSYIAKVQALVSKLHWQVTSECKIGIFSFLKINMYHDLMNNEAKILASDNVRLLLGESVDRPVSDMAEEAVEGINDIVDLHTVVDADSSQIEAIEMVKTGKSFVLQGPPGTGKSQTITNIIAECLHDGKKVLFVSEKLAALSVVYDKLKQAGLEEFCLELHSHKSSKKEVIEELVRTLRADRSRVSSRADAEVQAKLKLQEQLDTYATELHKPIPVIEKSMFQLYDAYSAHRHAPELDFPLKDISKKDDAYLTDAINLLGQYEEYIPTIGSDYRTNEWFGYKSEKLSYEDQNKLKSDLQVVVGGLRDLLTKATDCEKEYAFKIENIQDVNRYIQLFNVLGSTSSLKTDVLSADKVSLVSSVSKNLEELSSQINPIKNKMSESFEESIYKLDVGDYYNKLVKLYSGFFSRLFSAEYKGIVSEIRLSSKSGKKVGYTAALDHLKSLVDYQSLSAGFEDEKEKAIGLLREDCLGLDTDWAKLSGELDIVKSWFDNGISLGNIPSMADDAFEGSKTAFRDHAASLAGIMNTIMPVLTDLQKDFDTEYVSFESMSLQDLYSKLLKCMDSFGKVDNWVRFYILLKQLKDRDLIDFVDFAIESQVDNDKIVDAYQRLFYKQWINFEIYENPVFASFTRISQDRAVELFAKKDKLQFEISKAQIKAELSAKRPSLDMMAGGSEVSILLREGEKKRKQKSIRKILEEAGNLVQVIKPCFLMSPLSVSTFLSDNNITFDTVVFDEASQIFPQDAIGAIYRGKQLIVVGDSKQMPPSNFFNSSAELDDDDEETGDVTDFESILDLCSTSFPQLRLKWHYRSRYEQLITFSNKNFYDNTLVTFPSATIDHEGVGVDYYHVDGIFDRKSHTNRKEAEFIVDLIYKHIDKHPKRSLGVVAFSVAQQDLIERLLSKKRQDDSSKEWFFKRDDNTKEPFFVKNLETVQGDERDTIIFSVAYGMDTQGRLLHNFGPLNRVGGERRLNVAVTRAKKNVQLVSSMHAGDIDLKRTSAVGARLLREYLDYAENGEVALERSITVNPFEQFDSEFEMDVCDFLRENGFTVDTQVGCSGFRIDLGLKKPDSSDYVLAIECDGATYHSSKNARDRDRLRQEILERMGWRFYRIWSTDWFRNTAVEKERLLKAATQAIHLGKYVKSEEDETAGEEEQVVFEKTVAPKHLVFPEYKEADVMELYKSNYSTQSLVKAIMEIEAPISEEYLLKRICFKYGREKVTSVVKQKFASEMYACERNGIIMRNGFLYLADKNSYVLRVPGVKRDIKYIAPEELAAGLSVILKQNYTAEKDGLYKTIVNQLGFSRMGDAINAKLDEALGLLRNVTVEGDVVTLKQ</sequence>
<dbReference type="InterPro" id="IPR047187">
    <property type="entry name" value="SF1_C_Upf1"/>
</dbReference>
<evidence type="ECO:0000256" key="3">
    <source>
        <dbReference type="ARBA" id="ARBA00022801"/>
    </source>
</evidence>
<keyword evidence="3" id="KW-0378">Hydrolase</keyword>
<reference evidence="7 8" key="1">
    <citation type="submission" date="2016-10" db="EMBL/GenBank/DDBJ databases">
        <authorList>
            <person name="de Groot N.N."/>
        </authorList>
    </citation>
    <scope>NUCLEOTIDE SEQUENCE [LARGE SCALE GENOMIC DNA]</scope>
    <source>
        <strain evidence="7 8">AR40</strain>
    </source>
</reference>
<evidence type="ECO:0000256" key="2">
    <source>
        <dbReference type="ARBA" id="ARBA00022741"/>
    </source>
</evidence>
<feature type="domain" description="RAP" evidence="6">
    <location>
        <begin position="1291"/>
        <end position="1345"/>
    </location>
</feature>
<evidence type="ECO:0000313" key="7">
    <source>
        <dbReference type="EMBL" id="SES43093.1"/>
    </source>
</evidence>
<dbReference type="SMART" id="SM00952">
    <property type="entry name" value="RAP"/>
    <property type="match status" value="1"/>
</dbReference>
<dbReference type="Gene3D" id="3.40.960.10">
    <property type="entry name" value="VSR Endonuclease"/>
    <property type="match status" value="1"/>
</dbReference>
<dbReference type="InterPro" id="IPR041679">
    <property type="entry name" value="DNA2/NAM7-like_C"/>
</dbReference>
<protein>
    <submittedName>
        <fullName evidence="7">Part of AAA domain-containing protein</fullName>
    </submittedName>
</protein>
<dbReference type="InterPro" id="IPR025103">
    <property type="entry name" value="DUF4011"/>
</dbReference>
<dbReference type="InterPro" id="IPR027417">
    <property type="entry name" value="P-loop_NTPase"/>
</dbReference>
<comment type="similarity">
    <text evidence="1">Belongs to the DNA2/NAM7 helicase family.</text>
</comment>
<dbReference type="InterPro" id="IPR013584">
    <property type="entry name" value="RAP"/>
</dbReference>
<dbReference type="RefSeq" id="WP_074759122.1">
    <property type="nucleotide sequence ID" value="NZ_FOGJ01000051.1"/>
</dbReference>
<evidence type="ECO:0000256" key="4">
    <source>
        <dbReference type="ARBA" id="ARBA00022806"/>
    </source>
</evidence>
<dbReference type="EMBL" id="FOGJ01000051">
    <property type="protein sequence ID" value="SES43093.1"/>
    <property type="molecule type" value="Genomic_DNA"/>
</dbReference>
<dbReference type="GO" id="GO:0005524">
    <property type="term" value="F:ATP binding"/>
    <property type="evidence" value="ECO:0007669"/>
    <property type="project" value="UniProtKB-KW"/>
</dbReference>
<evidence type="ECO:0000313" key="8">
    <source>
        <dbReference type="Proteomes" id="UP000182584"/>
    </source>
</evidence>
<dbReference type="PANTHER" id="PTHR43788">
    <property type="entry name" value="DNA2/NAM7 HELICASE FAMILY MEMBER"/>
    <property type="match status" value="1"/>
</dbReference>
<dbReference type="SUPFAM" id="SSF52980">
    <property type="entry name" value="Restriction endonuclease-like"/>
    <property type="match status" value="1"/>
</dbReference>
<dbReference type="GO" id="GO:0043139">
    <property type="term" value="F:5'-3' DNA helicase activity"/>
    <property type="evidence" value="ECO:0007669"/>
    <property type="project" value="TreeGrafter"/>
</dbReference>
<keyword evidence="2" id="KW-0547">Nucleotide-binding</keyword>
<keyword evidence="4" id="KW-0347">Helicase</keyword>
<dbReference type="FunFam" id="3.40.960.10:FF:000002">
    <property type="entry name" value="DNA helicase related protein"/>
    <property type="match status" value="1"/>
</dbReference>
<evidence type="ECO:0000256" key="1">
    <source>
        <dbReference type="ARBA" id="ARBA00007913"/>
    </source>
</evidence>
<dbReference type="eggNOG" id="COG1112">
    <property type="taxonomic scope" value="Bacteria"/>
</dbReference>
<dbReference type="InterPro" id="IPR041677">
    <property type="entry name" value="DNA2/NAM7_AAA_11"/>
</dbReference>
<dbReference type="Pfam" id="PF18741">
    <property type="entry name" value="MTES_1575"/>
    <property type="match status" value="1"/>
</dbReference>
<dbReference type="GO" id="GO:0016787">
    <property type="term" value="F:hydrolase activity"/>
    <property type="evidence" value="ECO:0007669"/>
    <property type="project" value="UniProtKB-KW"/>
</dbReference>
<dbReference type="Gene3D" id="3.40.50.300">
    <property type="entry name" value="P-loop containing nucleotide triphosphate hydrolases"/>
    <property type="match status" value="3"/>
</dbReference>
<name>A0A1H9XBR7_BUTFI</name>
<accession>A0A1H9XBR7</accession>
<dbReference type="PANTHER" id="PTHR43788:SF8">
    <property type="entry name" value="DNA-BINDING PROTEIN SMUBP-2"/>
    <property type="match status" value="1"/>
</dbReference>
<dbReference type="SUPFAM" id="SSF52540">
    <property type="entry name" value="P-loop containing nucleoside triphosphate hydrolases"/>
    <property type="match status" value="1"/>
</dbReference>
<proteinExistence type="inferred from homology"/>
<gene>
    <name evidence="7" type="ORF">SAMN04487884_1517</name>
</gene>
<evidence type="ECO:0000259" key="6">
    <source>
        <dbReference type="SMART" id="SM00952"/>
    </source>
</evidence>
<dbReference type="OrthoDB" id="9757917at2"/>
<dbReference type="CDD" id="cd18808">
    <property type="entry name" value="SF1_C_Upf1"/>
    <property type="match status" value="1"/>
</dbReference>
<evidence type="ECO:0000256" key="5">
    <source>
        <dbReference type="ARBA" id="ARBA00022840"/>
    </source>
</evidence>